<gene>
    <name evidence="2" type="ORF">GCM10011374_37450</name>
</gene>
<dbReference type="Proteomes" id="UP000638848">
    <property type="component" value="Unassembled WGS sequence"/>
</dbReference>
<feature type="transmembrane region" description="Helical" evidence="1">
    <location>
        <begin position="6"/>
        <end position="29"/>
    </location>
</feature>
<dbReference type="AlphaFoldDB" id="A0A917H6W8"/>
<feature type="transmembrane region" description="Helical" evidence="1">
    <location>
        <begin position="36"/>
        <end position="57"/>
    </location>
</feature>
<dbReference type="RefSeq" id="WP_188539982.1">
    <property type="nucleotide sequence ID" value="NZ_BMEQ01000034.1"/>
</dbReference>
<evidence type="ECO:0000313" key="2">
    <source>
        <dbReference type="EMBL" id="GGG69524.1"/>
    </source>
</evidence>
<keyword evidence="1" id="KW-0472">Membrane</keyword>
<accession>A0A917H6W8</accession>
<reference evidence="2" key="1">
    <citation type="journal article" date="2014" name="Int. J. Syst. Evol. Microbiol.">
        <title>Complete genome sequence of Corynebacterium casei LMG S-19264T (=DSM 44701T), isolated from a smear-ripened cheese.</title>
        <authorList>
            <consortium name="US DOE Joint Genome Institute (JGI-PGF)"/>
            <person name="Walter F."/>
            <person name="Albersmeier A."/>
            <person name="Kalinowski J."/>
            <person name="Ruckert C."/>
        </authorList>
    </citation>
    <scope>NUCLEOTIDE SEQUENCE</scope>
    <source>
        <strain evidence="2">CGMCC 1.12187</strain>
    </source>
</reference>
<keyword evidence="3" id="KW-1185">Reference proteome</keyword>
<evidence type="ECO:0000256" key="1">
    <source>
        <dbReference type="SAM" id="Phobius"/>
    </source>
</evidence>
<keyword evidence="1" id="KW-0812">Transmembrane</keyword>
<evidence type="ECO:0000313" key="3">
    <source>
        <dbReference type="Proteomes" id="UP000638848"/>
    </source>
</evidence>
<dbReference type="EMBL" id="BMEQ01000034">
    <property type="protein sequence ID" value="GGG69524.1"/>
    <property type="molecule type" value="Genomic_DNA"/>
</dbReference>
<keyword evidence="1" id="KW-1133">Transmembrane helix</keyword>
<sequence>MILPIFLPVLPVLLGVAGAMVVVAGLLVIAHHRHRALVPIGVLAVLAGVTIAAPLTVAETARTAIEATSGTVTGLLERNGTAAPEMVAIDTEGTP</sequence>
<name>A0A917H6W8_9MICC</name>
<organism evidence="2 3">
    <name type="scientific">Kocuria dechangensis</name>
    <dbReference type="NCBI Taxonomy" id="1176249"/>
    <lineage>
        <taxon>Bacteria</taxon>
        <taxon>Bacillati</taxon>
        <taxon>Actinomycetota</taxon>
        <taxon>Actinomycetes</taxon>
        <taxon>Micrococcales</taxon>
        <taxon>Micrococcaceae</taxon>
        <taxon>Kocuria</taxon>
    </lineage>
</organism>
<protein>
    <submittedName>
        <fullName evidence="2">Uncharacterized protein</fullName>
    </submittedName>
</protein>
<comment type="caution">
    <text evidence="2">The sequence shown here is derived from an EMBL/GenBank/DDBJ whole genome shotgun (WGS) entry which is preliminary data.</text>
</comment>
<proteinExistence type="predicted"/>
<reference evidence="2" key="2">
    <citation type="submission" date="2020-09" db="EMBL/GenBank/DDBJ databases">
        <authorList>
            <person name="Sun Q."/>
            <person name="Zhou Y."/>
        </authorList>
    </citation>
    <scope>NUCLEOTIDE SEQUENCE</scope>
    <source>
        <strain evidence="2">CGMCC 1.12187</strain>
    </source>
</reference>